<organism evidence="2 3">
    <name type="scientific">Janthinobacterium violaceinigrum</name>
    <dbReference type="NCBI Taxonomy" id="2654252"/>
    <lineage>
        <taxon>Bacteria</taxon>
        <taxon>Pseudomonadati</taxon>
        <taxon>Pseudomonadota</taxon>
        <taxon>Betaproteobacteria</taxon>
        <taxon>Burkholderiales</taxon>
        <taxon>Oxalobacteraceae</taxon>
        <taxon>Janthinobacterium</taxon>
    </lineage>
</organism>
<feature type="signal peptide" evidence="1">
    <location>
        <begin position="1"/>
        <end position="22"/>
    </location>
</feature>
<evidence type="ECO:0000256" key="1">
    <source>
        <dbReference type="SAM" id="SignalP"/>
    </source>
</evidence>
<evidence type="ECO:0000313" key="3">
    <source>
        <dbReference type="Proteomes" id="UP000468717"/>
    </source>
</evidence>
<dbReference type="Proteomes" id="UP000468717">
    <property type="component" value="Unassembled WGS sequence"/>
</dbReference>
<comment type="caution">
    <text evidence="2">The sequence shown here is derived from an EMBL/GenBank/DDBJ whole genome shotgun (WGS) entry which is preliminary data.</text>
</comment>
<keyword evidence="1" id="KW-0732">Signal</keyword>
<gene>
    <name evidence="2" type="ORF">GCN75_20850</name>
</gene>
<keyword evidence="3" id="KW-1185">Reference proteome</keyword>
<dbReference type="EMBL" id="WFLI01000028">
    <property type="protein sequence ID" value="KAB8062961.1"/>
    <property type="molecule type" value="Genomic_DNA"/>
</dbReference>
<evidence type="ECO:0000313" key="2">
    <source>
        <dbReference type="EMBL" id="KAB8062961.1"/>
    </source>
</evidence>
<accession>A0A6I1IFA5</accession>
<dbReference type="AlphaFoldDB" id="A0A6I1IFA5"/>
<proteinExistence type="predicted"/>
<protein>
    <submittedName>
        <fullName evidence="2">Uncharacterized protein</fullName>
    </submittedName>
</protein>
<feature type="chain" id="PRO_5026309448" evidence="1">
    <location>
        <begin position="23"/>
        <end position="127"/>
    </location>
</feature>
<sequence length="127" mass="13859">MKLRIFSIAPLALVFVLSNSMAAESKVDKAVSVVKELCLTGTQFDLKVDVNGNLSLKKITPGVNAVASVNVRNSSGAAAIFDDEVRRIADEDIRSCIKPYISQIINSILEEGKYSKREAESQKKSKK</sequence>
<name>A0A6I1IFA5_9BURK</name>
<reference evidence="2 3" key="1">
    <citation type="submission" date="2019-10" db="EMBL/GenBank/DDBJ databases">
        <title>Three novel species isolated from a subtropical stream in China.</title>
        <authorList>
            <person name="Lu H."/>
        </authorList>
    </citation>
    <scope>NUCLEOTIDE SEQUENCE [LARGE SCALE GENOMIC DNA]</scope>
    <source>
        <strain evidence="2 3">FT13W</strain>
    </source>
</reference>
<dbReference type="RefSeq" id="WP_152284110.1">
    <property type="nucleotide sequence ID" value="NZ_WFLI01000028.1"/>
</dbReference>